<dbReference type="GO" id="GO:0004527">
    <property type="term" value="F:exonuclease activity"/>
    <property type="evidence" value="ECO:0007669"/>
    <property type="project" value="UniProtKB-KW"/>
</dbReference>
<evidence type="ECO:0000256" key="1">
    <source>
        <dbReference type="SAM" id="MobiDB-lite"/>
    </source>
</evidence>
<keyword evidence="2" id="KW-0269">Exonuclease</keyword>
<feature type="region of interest" description="Disordered" evidence="1">
    <location>
        <begin position="1"/>
        <end position="39"/>
    </location>
</feature>
<dbReference type="Proteomes" id="UP000279259">
    <property type="component" value="Unassembled WGS sequence"/>
</dbReference>
<dbReference type="OrthoDB" id="440760at2759"/>
<evidence type="ECO:0000313" key="2">
    <source>
        <dbReference type="EMBL" id="RSH89181.1"/>
    </source>
</evidence>
<name>A0A427YDE5_9TREE</name>
<sequence length="94" mass="9589">MPASAPANGDRDGIAGPSSLLLPGQPLPPSFTKPPQPACGSGCYEHEGRILSSVVGRPRRDGAVVSVVGREEAGLMPEIDAVVIGTVSPAKLFQ</sequence>
<keyword evidence="3" id="KW-1185">Reference proteome</keyword>
<accession>A0A427YDE5</accession>
<keyword evidence="2" id="KW-0540">Nuclease</keyword>
<gene>
    <name evidence="2" type="primary">CSL4</name>
    <name evidence="2" type="ORF">EHS25_002293</name>
</gene>
<dbReference type="AlphaFoldDB" id="A0A427YDE5"/>
<keyword evidence="2" id="KW-0378">Hydrolase</keyword>
<reference evidence="2 3" key="1">
    <citation type="submission" date="2018-11" db="EMBL/GenBank/DDBJ databases">
        <title>Genome sequence of Saitozyma podzolica DSM 27192.</title>
        <authorList>
            <person name="Aliyu H."/>
            <person name="Gorte O."/>
            <person name="Ochsenreither K."/>
        </authorList>
    </citation>
    <scope>NUCLEOTIDE SEQUENCE [LARGE SCALE GENOMIC DNA]</scope>
    <source>
        <strain evidence="2 3">DSM 27192</strain>
    </source>
</reference>
<proteinExistence type="predicted"/>
<comment type="caution">
    <text evidence="2">The sequence shown here is derived from an EMBL/GenBank/DDBJ whole genome shotgun (WGS) entry which is preliminary data.</text>
</comment>
<dbReference type="STRING" id="1890683.A0A427YDE5"/>
<organism evidence="2 3">
    <name type="scientific">Saitozyma podzolica</name>
    <dbReference type="NCBI Taxonomy" id="1890683"/>
    <lineage>
        <taxon>Eukaryota</taxon>
        <taxon>Fungi</taxon>
        <taxon>Dikarya</taxon>
        <taxon>Basidiomycota</taxon>
        <taxon>Agaricomycotina</taxon>
        <taxon>Tremellomycetes</taxon>
        <taxon>Tremellales</taxon>
        <taxon>Trimorphomycetaceae</taxon>
        <taxon>Saitozyma</taxon>
    </lineage>
</organism>
<evidence type="ECO:0000313" key="3">
    <source>
        <dbReference type="Proteomes" id="UP000279259"/>
    </source>
</evidence>
<protein>
    <submittedName>
        <fullName evidence="2">Exosome 3'-&gt;5 exonuclease subunit ski4 (Csl4)</fullName>
    </submittedName>
</protein>
<dbReference type="EMBL" id="RSCD01000014">
    <property type="protein sequence ID" value="RSH89181.1"/>
    <property type="molecule type" value="Genomic_DNA"/>
</dbReference>
<feature type="compositionally biased region" description="Pro residues" evidence="1">
    <location>
        <begin position="25"/>
        <end position="37"/>
    </location>
</feature>